<evidence type="ECO:0000256" key="2">
    <source>
        <dbReference type="ARBA" id="ARBA00013064"/>
    </source>
</evidence>
<dbReference type="InterPro" id="IPR000387">
    <property type="entry name" value="Tyr_Pase_dom"/>
</dbReference>
<evidence type="ECO:0000256" key="4">
    <source>
        <dbReference type="ARBA" id="ARBA00022912"/>
    </source>
</evidence>
<dbReference type="Pfam" id="PF00782">
    <property type="entry name" value="DSPc"/>
    <property type="match status" value="1"/>
</dbReference>
<dbReference type="SUPFAM" id="SSF52799">
    <property type="entry name" value="(Phosphotyrosine protein) phosphatases II"/>
    <property type="match status" value="1"/>
</dbReference>
<dbReference type="AlphaFoldDB" id="A0A409WID7"/>
<evidence type="ECO:0000313" key="7">
    <source>
        <dbReference type="EMBL" id="PPQ78273.1"/>
    </source>
</evidence>
<dbReference type="GO" id="GO:0005634">
    <property type="term" value="C:nucleus"/>
    <property type="evidence" value="ECO:0007669"/>
    <property type="project" value="TreeGrafter"/>
</dbReference>
<dbReference type="SMART" id="SM00195">
    <property type="entry name" value="DSPc"/>
    <property type="match status" value="1"/>
</dbReference>
<evidence type="ECO:0000259" key="6">
    <source>
        <dbReference type="PROSITE" id="PS50056"/>
    </source>
</evidence>
<evidence type="ECO:0000259" key="5">
    <source>
        <dbReference type="PROSITE" id="PS50054"/>
    </source>
</evidence>
<dbReference type="Proteomes" id="UP000283269">
    <property type="component" value="Unassembled WGS sequence"/>
</dbReference>
<dbReference type="PANTHER" id="PTHR45848">
    <property type="entry name" value="DUAL SPECIFICITY PROTEIN PHOSPHATASE 12 FAMILY MEMBER"/>
    <property type="match status" value="1"/>
</dbReference>
<protein>
    <recommendedName>
        <fullName evidence="2">protein-tyrosine-phosphatase</fullName>
        <ecNumber evidence="2">3.1.3.48</ecNumber>
    </recommendedName>
</protein>
<dbReference type="InterPro" id="IPR020422">
    <property type="entry name" value="TYR_PHOSPHATASE_DUAL_dom"/>
</dbReference>
<evidence type="ECO:0000256" key="1">
    <source>
        <dbReference type="ARBA" id="ARBA00008601"/>
    </source>
</evidence>
<sequence>MLYSITAARSTRQLAENRITHILSVCSDPIPAEVPEAGIVHQRIIIEDADYADLLIHLPASCRFIESALSSGGDILVHSVQGTSRSAAVVAAYFMYSRRINSTQALDLIRTARNYVWPNPGFQEQLVLFELCHYAPSPSNAIYVNWHSKLERKLRAAGLPSLADTTGKESSAMTSVDRS</sequence>
<feature type="domain" description="Tyrosine specific protein phosphatases" evidence="6">
    <location>
        <begin position="49"/>
        <end position="113"/>
    </location>
</feature>
<name>A0A409WID7_PSICY</name>
<dbReference type="Gene3D" id="3.90.190.10">
    <property type="entry name" value="Protein tyrosine phosphatase superfamily"/>
    <property type="match status" value="1"/>
</dbReference>
<dbReference type="PANTHER" id="PTHR45848:SF4">
    <property type="entry name" value="DUAL SPECIFICITY PROTEIN PHOSPHATASE 12"/>
    <property type="match status" value="1"/>
</dbReference>
<dbReference type="PROSITE" id="PS50056">
    <property type="entry name" value="TYR_PHOSPHATASE_2"/>
    <property type="match status" value="1"/>
</dbReference>
<dbReference type="InParanoid" id="A0A409WID7"/>
<dbReference type="PROSITE" id="PS50054">
    <property type="entry name" value="TYR_PHOSPHATASE_DUAL"/>
    <property type="match status" value="1"/>
</dbReference>
<gene>
    <name evidence="7" type="ORF">CVT25_011732</name>
</gene>
<evidence type="ECO:0000256" key="3">
    <source>
        <dbReference type="ARBA" id="ARBA00022801"/>
    </source>
</evidence>
<organism evidence="7 8">
    <name type="scientific">Psilocybe cyanescens</name>
    <dbReference type="NCBI Taxonomy" id="93625"/>
    <lineage>
        <taxon>Eukaryota</taxon>
        <taxon>Fungi</taxon>
        <taxon>Dikarya</taxon>
        <taxon>Basidiomycota</taxon>
        <taxon>Agaricomycotina</taxon>
        <taxon>Agaricomycetes</taxon>
        <taxon>Agaricomycetidae</taxon>
        <taxon>Agaricales</taxon>
        <taxon>Agaricineae</taxon>
        <taxon>Strophariaceae</taxon>
        <taxon>Psilocybe</taxon>
    </lineage>
</organism>
<dbReference type="CDD" id="cd14498">
    <property type="entry name" value="DSP"/>
    <property type="match status" value="1"/>
</dbReference>
<dbReference type="EC" id="3.1.3.48" evidence="2"/>
<evidence type="ECO:0000313" key="8">
    <source>
        <dbReference type="Proteomes" id="UP000283269"/>
    </source>
</evidence>
<comment type="caution">
    <text evidence="7">The sequence shown here is derived from an EMBL/GenBank/DDBJ whole genome shotgun (WGS) entry which is preliminary data.</text>
</comment>
<dbReference type="InterPro" id="IPR000340">
    <property type="entry name" value="Dual-sp_phosphatase_cat-dom"/>
</dbReference>
<dbReference type="InterPro" id="IPR029021">
    <property type="entry name" value="Prot-tyrosine_phosphatase-like"/>
</dbReference>
<dbReference type="STRING" id="93625.A0A409WID7"/>
<keyword evidence="4" id="KW-0904">Protein phosphatase</keyword>
<dbReference type="EMBL" id="NHYD01003423">
    <property type="protein sequence ID" value="PPQ78273.1"/>
    <property type="molecule type" value="Genomic_DNA"/>
</dbReference>
<accession>A0A409WID7</accession>
<dbReference type="OrthoDB" id="2017893at2759"/>
<reference evidence="7 8" key="1">
    <citation type="journal article" date="2018" name="Evol. Lett.">
        <title>Horizontal gene cluster transfer increased hallucinogenic mushroom diversity.</title>
        <authorList>
            <person name="Reynolds H.T."/>
            <person name="Vijayakumar V."/>
            <person name="Gluck-Thaler E."/>
            <person name="Korotkin H.B."/>
            <person name="Matheny P.B."/>
            <person name="Slot J.C."/>
        </authorList>
    </citation>
    <scope>NUCLEOTIDE SEQUENCE [LARGE SCALE GENOMIC DNA]</scope>
    <source>
        <strain evidence="7 8">2631</strain>
    </source>
</reference>
<proteinExistence type="inferred from homology"/>
<keyword evidence="8" id="KW-1185">Reference proteome</keyword>
<dbReference type="GO" id="GO:0004725">
    <property type="term" value="F:protein tyrosine phosphatase activity"/>
    <property type="evidence" value="ECO:0007669"/>
    <property type="project" value="UniProtKB-EC"/>
</dbReference>
<keyword evidence="3" id="KW-0378">Hydrolase</keyword>
<feature type="domain" description="Tyrosine-protein phosphatase" evidence="5">
    <location>
        <begin position="1"/>
        <end position="135"/>
    </location>
</feature>
<comment type="similarity">
    <text evidence="1">Belongs to the protein-tyrosine phosphatase family. Non-receptor class dual specificity subfamily.</text>
</comment>
<dbReference type="GO" id="GO:0008138">
    <property type="term" value="F:protein tyrosine/serine/threonine phosphatase activity"/>
    <property type="evidence" value="ECO:0007669"/>
    <property type="project" value="TreeGrafter"/>
</dbReference>